<sequence>MGAIPRVSSRLALVVAAAAGSLLTGATEASAQAAEQNPHIEELIEQARQEGSLYLNWSDYGDIIGDWVDGYLETYGLKGEIEVVHTPNPNGTAAFLQLEEEFSAGRPAHTDIMEGAELRTALGISGFRRSGGFLADIDYASLPNVAPAMVKGDGKTVVYAHIMPGISYNTNTVAPEDLPKNIEDYTDPTFLNEYNVASTGQASGFDFLFTEQTWGFERACEFTTRLGAGIAGLIEPHEATRIASGEFDMLIFDQGLRPLQLAASGAPVAITYPEGYTFRRAQHFSIPENAEHKAAAQLFINYMLSPEAQQILYDKYRIDSHDRDGSLSAGTLAQVSEQTGTPTDIDIAFIEQSYMDEIRPAIPLMRGMLTGEYGPDDCAGLAEQVKDGN</sequence>
<evidence type="ECO:0000256" key="2">
    <source>
        <dbReference type="SAM" id="SignalP"/>
    </source>
</evidence>
<dbReference type="Pfam" id="PF13343">
    <property type="entry name" value="SBP_bac_6"/>
    <property type="match status" value="1"/>
</dbReference>
<gene>
    <name evidence="3" type="ORF">P73_2027</name>
</gene>
<dbReference type="Gene3D" id="3.40.190.10">
    <property type="entry name" value="Periplasmic binding protein-like II"/>
    <property type="match status" value="2"/>
</dbReference>
<keyword evidence="4" id="KW-1185">Reference proteome</keyword>
<dbReference type="SUPFAM" id="SSF53850">
    <property type="entry name" value="Periplasmic binding protein-like II"/>
    <property type="match status" value="1"/>
</dbReference>
<dbReference type="KEGG" id="cid:P73_2027"/>
<organism evidence="3 4">
    <name type="scientific">Celeribacter indicus</name>
    <dbReference type="NCBI Taxonomy" id="1208324"/>
    <lineage>
        <taxon>Bacteria</taxon>
        <taxon>Pseudomonadati</taxon>
        <taxon>Pseudomonadota</taxon>
        <taxon>Alphaproteobacteria</taxon>
        <taxon>Rhodobacterales</taxon>
        <taxon>Roseobacteraceae</taxon>
        <taxon>Celeribacter</taxon>
    </lineage>
</organism>
<dbReference type="Proteomes" id="UP000031521">
    <property type="component" value="Chromosome"/>
</dbReference>
<feature type="chain" id="PRO_5002101856" evidence="2">
    <location>
        <begin position="34"/>
        <end position="389"/>
    </location>
</feature>
<proteinExistence type="predicted"/>
<dbReference type="PANTHER" id="PTHR30006">
    <property type="entry name" value="THIAMINE-BINDING PERIPLASMIC PROTEIN-RELATED"/>
    <property type="match status" value="1"/>
</dbReference>
<evidence type="ECO:0000256" key="1">
    <source>
        <dbReference type="ARBA" id="ARBA00022729"/>
    </source>
</evidence>
<dbReference type="STRING" id="1208324.P73_2027"/>
<evidence type="ECO:0000313" key="4">
    <source>
        <dbReference type="Proteomes" id="UP000031521"/>
    </source>
</evidence>
<name>A0A0B5E2R9_9RHOB</name>
<dbReference type="AlphaFoldDB" id="A0A0B5E2R9"/>
<dbReference type="EMBL" id="CP004393">
    <property type="protein sequence ID" value="AJE46742.1"/>
    <property type="molecule type" value="Genomic_DNA"/>
</dbReference>
<dbReference type="HOGENOM" id="CLU_709205_0_0_5"/>
<feature type="signal peptide" evidence="2">
    <location>
        <begin position="1"/>
        <end position="33"/>
    </location>
</feature>
<accession>A0A0B5E2R9</accession>
<keyword evidence="1 2" id="KW-0732">Signal</keyword>
<protein>
    <submittedName>
        <fullName evidence="3">Iron(III) ABC transporter iron (III)-binding protein</fullName>
    </submittedName>
</protein>
<evidence type="ECO:0000313" key="3">
    <source>
        <dbReference type="EMBL" id="AJE46742.1"/>
    </source>
</evidence>
<reference evidence="3 4" key="1">
    <citation type="journal article" date="2014" name="Int. J. Syst. Evol. Microbiol.">
        <title>Celeribacter indicus sp. nov., a polycyclic aromatic hydrocarbon-degrading bacterium from deep-sea sediment and reclassification of Huaishuia halophila as Celeribacter halophilus comb. nov.</title>
        <authorList>
            <person name="Lai Q."/>
            <person name="Cao J."/>
            <person name="Yuan J."/>
            <person name="Li F."/>
            <person name="Shao Z."/>
        </authorList>
    </citation>
    <scope>NUCLEOTIDE SEQUENCE [LARGE SCALE GENOMIC DNA]</scope>
    <source>
        <strain evidence="3">P73</strain>
    </source>
</reference>